<comment type="caution">
    <text evidence="1">The sequence shown here is derived from an EMBL/GenBank/DDBJ whole genome shotgun (WGS) entry which is preliminary data.</text>
</comment>
<keyword evidence="2" id="KW-1185">Reference proteome</keyword>
<dbReference type="EMBL" id="JAPWTK010000078">
    <property type="protein sequence ID" value="KAJ8951808.1"/>
    <property type="molecule type" value="Genomic_DNA"/>
</dbReference>
<reference evidence="1" key="1">
    <citation type="journal article" date="2023" name="Insect Mol. Biol.">
        <title>Genome sequencing provides insights into the evolution of gene families encoding plant cell wall-degrading enzymes in longhorned beetles.</title>
        <authorList>
            <person name="Shin N.R."/>
            <person name="Okamura Y."/>
            <person name="Kirsch R."/>
            <person name="Pauchet Y."/>
        </authorList>
    </citation>
    <scope>NUCLEOTIDE SEQUENCE</scope>
    <source>
        <strain evidence="1">AMC_N1</strain>
    </source>
</reference>
<dbReference type="AlphaFoldDB" id="A0AAV8YMJ6"/>
<gene>
    <name evidence="1" type="ORF">NQ318_019781</name>
</gene>
<protein>
    <submittedName>
        <fullName evidence="1">Uncharacterized protein</fullName>
    </submittedName>
</protein>
<sequence length="94" mass="9902">MVLYVIGEEMSKGNFNCALCLSGHYKIVVAPRSSGSVYVNSNFPPAGASGGGAAAASIRPQFADVPPASPVAFLSFHYDKTCRVFVKSSEITEK</sequence>
<name>A0AAV8YMJ6_9CUCU</name>
<evidence type="ECO:0000313" key="2">
    <source>
        <dbReference type="Proteomes" id="UP001162162"/>
    </source>
</evidence>
<evidence type="ECO:0000313" key="1">
    <source>
        <dbReference type="EMBL" id="KAJ8951808.1"/>
    </source>
</evidence>
<proteinExistence type="predicted"/>
<dbReference type="Proteomes" id="UP001162162">
    <property type="component" value="Unassembled WGS sequence"/>
</dbReference>
<accession>A0AAV8YMJ6</accession>
<organism evidence="1 2">
    <name type="scientific">Aromia moschata</name>
    <dbReference type="NCBI Taxonomy" id="1265417"/>
    <lineage>
        <taxon>Eukaryota</taxon>
        <taxon>Metazoa</taxon>
        <taxon>Ecdysozoa</taxon>
        <taxon>Arthropoda</taxon>
        <taxon>Hexapoda</taxon>
        <taxon>Insecta</taxon>
        <taxon>Pterygota</taxon>
        <taxon>Neoptera</taxon>
        <taxon>Endopterygota</taxon>
        <taxon>Coleoptera</taxon>
        <taxon>Polyphaga</taxon>
        <taxon>Cucujiformia</taxon>
        <taxon>Chrysomeloidea</taxon>
        <taxon>Cerambycidae</taxon>
        <taxon>Cerambycinae</taxon>
        <taxon>Callichromatini</taxon>
        <taxon>Aromia</taxon>
    </lineage>
</organism>